<evidence type="ECO:0000313" key="2">
    <source>
        <dbReference type="EMBL" id="VDL87994.1"/>
    </source>
</evidence>
<sequence>MLLWPPLTSTQLSPVAPRSWVLPSGHTPGNRHDRRAKPGDGLRCSGAGYTFFWSGRPKAERRDAGVAFATWNIILGPLPCLLQGINDRLMNLCLPLRGDQFTTIISAKASSMTSSDTAQDKFYEDLHALLVTVPKVDKLI</sequence>
<reference evidence="4" key="1">
    <citation type="submission" date="2016-06" db="UniProtKB">
        <authorList>
            <consortium name="WormBaseParasite"/>
        </authorList>
    </citation>
    <scope>IDENTIFICATION</scope>
</reference>
<protein>
    <submittedName>
        <fullName evidence="2 4">Uncharacterized protein</fullName>
    </submittedName>
</protein>
<organism evidence="4">
    <name type="scientific">Schistocephalus solidus</name>
    <name type="common">Tapeworm</name>
    <dbReference type="NCBI Taxonomy" id="70667"/>
    <lineage>
        <taxon>Eukaryota</taxon>
        <taxon>Metazoa</taxon>
        <taxon>Spiralia</taxon>
        <taxon>Lophotrochozoa</taxon>
        <taxon>Platyhelminthes</taxon>
        <taxon>Cestoda</taxon>
        <taxon>Eucestoda</taxon>
        <taxon>Diphyllobothriidea</taxon>
        <taxon>Diphyllobothriidae</taxon>
        <taxon>Schistocephalus</taxon>
    </lineage>
</organism>
<gene>
    <name evidence="2" type="ORF">SSLN_LOCUS1609</name>
</gene>
<keyword evidence="3" id="KW-1185">Reference proteome</keyword>
<dbReference type="EMBL" id="UYSU01004471">
    <property type="protein sequence ID" value="VDL87994.1"/>
    <property type="molecule type" value="Genomic_DNA"/>
</dbReference>
<dbReference type="Proteomes" id="UP000275846">
    <property type="component" value="Unassembled WGS sequence"/>
</dbReference>
<dbReference type="AlphaFoldDB" id="A0A183SBL1"/>
<accession>A0A183SBL1</accession>
<dbReference type="STRING" id="70667.A0A183SBL1"/>
<name>A0A183SBL1_SCHSO</name>
<proteinExistence type="predicted"/>
<evidence type="ECO:0000313" key="4">
    <source>
        <dbReference type="WBParaSite" id="SSLN_0000167101-mRNA-1"/>
    </source>
</evidence>
<evidence type="ECO:0000256" key="1">
    <source>
        <dbReference type="SAM" id="MobiDB-lite"/>
    </source>
</evidence>
<feature type="region of interest" description="Disordered" evidence="1">
    <location>
        <begin position="18"/>
        <end position="41"/>
    </location>
</feature>
<dbReference type="OrthoDB" id="6302866at2759"/>
<dbReference type="WBParaSite" id="SSLN_0000167101-mRNA-1">
    <property type="protein sequence ID" value="SSLN_0000167101-mRNA-1"/>
    <property type="gene ID" value="SSLN_0000167101"/>
</dbReference>
<evidence type="ECO:0000313" key="3">
    <source>
        <dbReference type="Proteomes" id="UP000275846"/>
    </source>
</evidence>
<reference evidence="2 3" key="2">
    <citation type="submission" date="2018-11" db="EMBL/GenBank/DDBJ databases">
        <authorList>
            <consortium name="Pathogen Informatics"/>
        </authorList>
    </citation>
    <scope>NUCLEOTIDE SEQUENCE [LARGE SCALE GENOMIC DNA]</scope>
    <source>
        <strain evidence="2 3">NST_G2</strain>
    </source>
</reference>